<dbReference type="Proteomes" id="UP001183607">
    <property type="component" value="Unassembled WGS sequence"/>
</dbReference>
<organism evidence="1 2">
    <name type="scientific">Streptomyces evansiae</name>
    <dbReference type="NCBI Taxonomy" id="3075535"/>
    <lineage>
        <taxon>Bacteria</taxon>
        <taxon>Bacillati</taxon>
        <taxon>Actinomycetota</taxon>
        <taxon>Actinomycetes</taxon>
        <taxon>Kitasatosporales</taxon>
        <taxon>Streptomycetaceae</taxon>
        <taxon>Streptomyces</taxon>
    </lineage>
</organism>
<comment type="caution">
    <text evidence="1">The sequence shown here is derived from an EMBL/GenBank/DDBJ whole genome shotgun (WGS) entry which is preliminary data.</text>
</comment>
<evidence type="ECO:0000313" key="2">
    <source>
        <dbReference type="Proteomes" id="UP001183607"/>
    </source>
</evidence>
<evidence type="ECO:0000313" key="1">
    <source>
        <dbReference type="EMBL" id="MDT0419277.1"/>
    </source>
</evidence>
<dbReference type="AlphaFoldDB" id="A0ABD5EDK2"/>
<dbReference type="RefSeq" id="WP_093854545.1">
    <property type="nucleotide sequence ID" value="NZ_JAVRER010000070.1"/>
</dbReference>
<name>A0ABD5EDK2_9ACTN</name>
<dbReference type="EMBL" id="JAVRER010000070">
    <property type="protein sequence ID" value="MDT0419277.1"/>
    <property type="molecule type" value="Genomic_DNA"/>
</dbReference>
<protein>
    <recommendedName>
        <fullName evidence="3">XRE family transcriptional regulator</fullName>
    </recommendedName>
</protein>
<evidence type="ECO:0008006" key="3">
    <source>
        <dbReference type="Google" id="ProtNLM"/>
    </source>
</evidence>
<reference evidence="2" key="1">
    <citation type="submission" date="2023-07" db="EMBL/GenBank/DDBJ databases">
        <title>30 novel species of actinomycetes from the DSMZ collection.</title>
        <authorList>
            <person name="Nouioui I."/>
        </authorList>
    </citation>
    <scope>NUCLEOTIDE SEQUENCE [LARGE SCALE GENOMIC DNA]</scope>
    <source>
        <strain evidence="2">DSM 41982</strain>
    </source>
</reference>
<proteinExistence type="predicted"/>
<accession>A0ABD5EDK2</accession>
<sequence length="245" mass="27942">MKIALMVVARTDARDRARELRLKGWTYDQIVEEVGCAKSSVSLWVRDLPRPARDVAAHMDHMRSVRLRSLAEAEKEHRDALATARTTAHALSDEQLRTAGVALYWAEGMKDKGHPGRRAIQFTNSDPDVILVFLRWLELNDVARDRWRLHVAIHETADAARAKAFWAELTGVPAEDLNRTTVKRHNPLTNRRNTGDNYRGCLVVYVTKSNDLYRRMERAWYGIVGGAHRRVVEMPDSPPMQSPVV</sequence>
<gene>
    <name evidence="1" type="ORF">RM574_27735</name>
</gene>